<dbReference type="KEGG" id="mri:Mal4_12640"/>
<name>A0A517Z3B3_9PLAN</name>
<dbReference type="EMBL" id="CP036275">
    <property type="protein sequence ID" value="QDU36961.1"/>
    <property type="molecule type" value="Genomic_DNA"/>
</dbReference>
<evidence type="ECO:0000313" key="2">
    <source>
        <dbReference type="Proteomes" id="UP000320496"/>
    </source>
</evidence>
<dbReference type="AlphaFoldDB" id="A0A517Z3B3"/>
<proteinExistence type="predicted"/>
<gene>
    <name evidence="1" type="ORF">Mal4_12640</name>
</gene>
<evidence type="ECO:0000313" key="1">
    <source>
        <dbReference type="EMBL" id="QDU36961.1"/>
    </source>
</evidence>
<protein>
    <submittedName>
        <fullName evidence="1">Uncharacterized protein</fullName>
    </submittedName>
</protein>
<accession>A0A517Z3B3</accession>
<reference evidence="1 2" key="1">
    <citation type="submission" date="2019-02" db="EMBL/GenBank/DDBJ databases">
        <title>Deep-cultivation of Planctomycetes and their phenomic and genomic characterization uncovers novel biology.</title>
        <authorList>
            <person name="Wiegand S."/>
            <person name="Jogler M."/>
            <person name="Boedeker C."/>
            <person name="Pinto D."/>
            <person name="Vollmers J."/>
            <person name="Rivas-Marin E."/>
            <person name="Kohn T."/>
            <person name="Peeters S.H."/>
            <person name="Heuer A."/>
            <person name="Rast P."/>
            <person name="Oberbeckmann S."/>
            <person name="Bunk B."/>
            <person name="Jeske O."/>
            <person name="Meyerdierks A."/>
            <person name="Storesund J.E."/>
            <person name="Kallscheuer N."/>
            <person name="Luecker S."/>
            <person name="Lage O.M."/>
            <person name="Pohl T."/>
            <person name="Merkel B.J."/>
            <person name="Hornburger P."/>
            <person name="Mueller R.-W."/>
            <person name="Bruemmer F."/>
            <person name="Labrenz M."/>
            <person name="Spormann A.M."/>
            <person name="Op den Camp H."/>
            <person name="Overmann J."/>
            <person name="Amann R."/>
            <person name="Jetten M.S.M."/>
            <person name="Mascher T."/>
            <person name="Medema M.H."/>
            <person name="Devos D.P."/>
            <person name="Kaster A.-K."/>
            <person name="Ovreas L."/>
            <person name="Rohde M."/>
            <person name="Galperin M.Y."/>
            <person name="Jogler C."/>
        </authorList>
    </citation>
    <scope>NUCLEOTIDE SEQUENCE [LARGE SCALE GENOMIC DNA]</scope>
    <source>
        <strain evidence="1 2">Mal4</strain>
    </source>
</reference>
<organism evidence="1 2">
    <name type="scientific">Maioricimonas rarisocia</name>
    <dbReference type="NCBI Taxonomy" id="2528026"/>
    <lineage>
        <taxon>Bacteria</taxon>
        <taxon>Pseudomonadati</taxon>
        <taxon>Planctomycetota</taxon>
        <taxon>Planctomycetia</taxon>
        <taxon>Planctomycetales</taxon>
        <taxon>Planctomycetaceae</taxon>
        <taxon>Maioricimonas</taxon>
    </lineage>
</organism>
<keyword evidence="2" id="KW-1185">Reference proteome</keyword>
<dbReference type="Proteomes" id="UP000320496">
    <property type="component" value="Chromosome"/>
</dbReference>
<sequence length="42" mass="4880">MYTSPYPDRRHLASGAEQHFLSQMRYFSSSFTIAWPIASPIM</sequence>